<sequence length="152" mass="17103">MAGSRIEINTKGDRAISEVLQQLIEQSQDLTPALHDIGEYLLETHQQRFIDQQTPDGTPWEPLSPTTLARKRRGDRILIEEGNLANNLHYQILDDGLEFGSNEVYAAMHQFGGTTSPQSMMPNQEIPAREFLGLADEDEQQLLQLLSAFLVD</sequence>
<proteinExistence type="predicted"/>
<organism evidence="1 3">
    <name type="scientific">Shewanella fidelis</name>
    <dbReference type="NCBI Taxonomy" id="173509"/>
    <lineage>
        <taxon>Bacteria</taxon>
        <taxon>Pseudomonadati</taxon>
        <taxon>Pseudomonadota</taxon>
        <taxon>Gammaproteobacteria</taxon>
        <taxon>Alteromonadales</taxon>
        <taxon>Shewanellaceae</taxon>
        <taxon>Shewanella</taxon>
    </lineage>
</organism>
<protein>
    <submittedName>
        <fullName evidence="1">Phage virion morphogenesis protein</fullName>
    </submittedName>
</protein>
<dbReference type="EMBL" id="JAPMLD010000003">
    <property type="protein sequence ID" value="MDW4824606.1"/>
    <property type="molecule type" value="Genomic_DNA"/>
</dbReference>
<dbReference type="Proteomes" id="UP001271263">
    <property type="component" value="Unassembled WGS sequence"/>
</dbReference>
<dbReference type="InterPro" id="IPR006522">
    <property type="entry name" value="Phage_virion_morphogenesis"/>
</dbReference>
<gene>
    <name evidence="1" type="ORF">OS133_07150</name>
    <name evidence="2" type="ORF">OS134_11105</name>
</gene>
<evidence type="ECO:0000313" key="4">
    <source>
        <dbReference type="Proteomes" id="UP001271263"/>
    </source>
</evidence>
<dbReference type="EMBL" id="JAPMLE010000001">
    <property type="protein sequence ID" value="MDR8523466.1"/>
    <property type="molecule type" value="Genomic_DNA"/>
</dbReference>
<evidence type="ECO:0000313" key="1">
    <source>
        <dbReference type="EMBL" id="MDR8523466.1"/>
    </source>
</evidence>
<dbReference type="AlphaFoldDB" id="A0AAW8NMQ7"/>
<dbReference type="RefSeq" id="WP_310654431.1">
    <property type="nucleotide sequence ID" value="NZ_JAPMLA010000009.1"/>
</dbReference>
<accession>A0AAW8NMQ7</accession>
<comment type="caution">
    <text evidence="1">The sequence shown here is derived from an EMBL/GenBank/DDBJ whole genome shotgun (WGS) entry which is preliminary data.</text>
</comment>
<reference evidence="1" key="2">
    <citation type="submission" date="2022-11" db="EMBL/GenBank/DDBJ databases">
        <title>Prophages regulate Shewanella fidelis motility and biofilm formation: implications for gut colonization dynamics in Ciona robusta.</title>
        <authorList>
            <person name="Natarajan O."/>
            <person name="Gibboney S.L."/>
            <person name="Young M.N."/>
            <person name="Lim S.J."/>
            <person name="Pluta N."/>
            <person name="Atkinson C.G.F."/>
            <person name="Leigh B.A."/>
            <person name="Liberti A."/>
            <person name="Kees E."/>
            <person name="Breitbart M."/>
            <person name="Gralnick J."/>
            <person name="Dishaw L.J."/>
        </authorList>
    </citation>
    <scope>NUCLEOTIDE SEQUENCE</scope>
    <source>
        <strain evidence="1">3313</strain>
    </source>
</reference>
<dbReference type="Proteomes" id="UP001259340">
    <property type="component" value="Unassembled WGS sequence"/>
</dbReference>
<evidence type="ECO:0000313" key="3">
    <source>
        <dbReference type="Proteomes" id="UP001259340"/>
    </source>
</evidence>
<dbReference type="NCBIfam" id="TIGR01635">
    <property type="entry name" value="tail_comp_S"/>
    <property type="match status" value="1"/>
</dbReference>
<dbReference type="Pfam" id="PF05069">
    <property type="entry name" value="Phage_tail_S"/>
    <property type="match status" value="1"/>
</dbReference>
<name>A0AAW8NMQ7_9GAMM</name>
<evidence type="ECO:0000313" key="2">
    <source>
        <dbReference type="EMBL" id="MDW4824606.1"/>
    </source>
</evidence>
<keyword evidence="4" id="KW-1185">Reference proteome</keyword>
<reference evidence="2 4" key="1">
    <citation type="journal article" date="2022" name="bioRxiv">
        <title>Prophages regulate Shewanella fidelis 3313 motility and biofilm formation: implications for gut colonization dynamics in Ciona robusta.</title>
        <authorList>
            <person name="Natarajan O."/>
            <person name="Gibboney S.L."/>
            <person name="Young M.N."/>
            <person name="Lim S.J."/>
            <person name="Pluta N."/>
            <person name="Atkinson C.G."/>
            <person name="Leigh B.A."/>
            <person name="Liberti A."/>
            <person name="Kees E.D."/>
            <person name="Breitbart M."/>
            <person name="Gralnick J.A."/>
            <person name="Dishaw L.J."/>
        </authorList>
    </citation>
    <scope>NUCLEOTIDE SEQUENCE [LARGE SCALE GENOMIC DNA]</scope>
    <source>
        <strain evidence="2 4">JG4066</strain>
    </source>
</reference>